<reference evidence="2" key="1">
    <citation type="submission" date="2012-03" db="EMBL/GenBank/DDBJ databases">
        <authorList>
            <person name="Johnson S.L."/>
            <person name="Sims D."/>
            <person name="Han S."/>
            <person name="Bruce D.C."/>
            <person name="Dasch G.A."/>
        </authorList>
    </citation>
    <scope>NUCLEOTIDE SEQUENCE [LARGE SCALE GENOMIC DNA]</scope>
    <source>
        <strain evidence="2">TH1527</strain>
    </source>
</reference>
<gene>
    <name evidence="2" type="ORF">RTTH1527_01250</name>
</gene>
<sequence>MILYYIGILVIIIGVFAIFSGIIGFFRFPDFYTKLHAASVIESFGVPICLIGFALIESDIVNSIKLILAALLILLLNPVATHALGKASLLMKNRTYHTVLLKKIRK</sequence>
<keyword evidence="3" id="KW-1185">Reference proteome</keyword>
<evidence type="ECO:0000256" key="1">
    <source>
        <dbReference type="SAM" id="Phobius"/>
    </source>
</evidence>
<dbReference type="Pfam" id="PF03334">
    <property type="entry name" value="PhaG_MnhG_YufB"/>
    <property type="match status" value="1"/>
</dbReference>
<feature type="transmembrane region" description="Helical" evidence="1">
    <location>
        <begin position="6"/>
        <end position="28"/>
    </location>
</feature>
<dbReference type="PANTHER" id="PTHR34703">
    <property type="entry name" value="ANTIPORTER SUBUNIT MNHG2-RELATED"/>
    <property type="match status" value="1"/>
</dbReference>
<evidence type="ECO:0000313" key="3">
    <source>
        <dbReference type="Proteomes" id="UP000007581"/>
    </source>
</evidence>
<dbReference type="EMBL" id="CP003397">
    <property type="protein sequence ID" value="AFE54115.1"/>
    <property type="molecule type" value="Genomic_DNA"/>
</dbReference>
<dbReference type="RefSeq" id="WP_011190723.1">
    <property type="nucleotide sequence ID" value="NC_017066.1"/>
</dbReference>
<dbReference type="NCBIfam" id="TIGR01300">
    <property type="entry name" value="CPA3_mnhG_phaG"/>
    <property type="match status" value="1"/>
</dbReference>
<keyword evidence="1" id="KW-1133">Transmembrane helix</keyword>
<proteinExistence type="predicted"/>
<dbReference type="Proteomes" id="UP000007581">
    <property type="component" value="Chromosome"/>
</dbReference>
<name>A0ABM5MUN2_RICTP</name>
<feature type="transmembrane region" description="Helical" evidence="1">
    <location>
        <begin position="35"/>
        <end position="56"/>
    </location>
</feature>
<keyword evidence="1" id="KW-0472">Membrane</keyword>
<dbReference type="NCBIfam" id="NF009317">
    <property type="entry name" value="PRK12674.2-1"/>
    <property type="match status" value="1"/>
</dbReference>
<protein>
    <submittedName>
        <fullName evidence="2">Monovalent cation/H+ antiporter subunit G</fullName>
    </submittedName>
</protein>
<keyword evidence="1" id="KW-0812">Transmembrane</keyword>
<dbReference type="InterPro" id="IPR005133">
    <property type="entry name" value="PhaG_MnhG_YufB"/>
</dbReference>
<organism evidence="2 3">
    <name type="scientific">Rickettsia typhi str. TH1527</name>
    <dbReference type="NCBI Taxonomy" id="1003201"/>
    <lineage>
        <taxon>Bacteria</taxon>
        <taxon>Pseudomonadati</taxon>
        <taxon>Pseudomonadota</taxon>
        <taxon>Alphaproteobacteria</taxon>
        <taxon>Rickettsiales</taxon>
        <taxon>Rickettsiaceae</taxon>
        <taxon>Rickettsieae</taxon>
        <taxon>Rickettsia</taxon>
        <taxon>typhus group</taxon>
    </lineage>
</organism>
<accession>A0ABM5MUN2</accession>
<evidence type="ECO:0000313" key="2">
    <source>
        <dbReference type="EMBL" id="AFE54115.1"/>
    </source>
</evidence>
<feature type="transmembrane region" description="Helical" evidence="1">
    <location>
        <begin position="62"/>
        <end position="84"/>
    </location>
</feature>
<dbReference type="PANTHER" id="PTHR34703:SF1">
    <property type="entry name" value="ANTIPORTER SUBUNIT MNHG2-RELATED"/>
    <property type="match status" value="1"/>
</dbReference>